<feature type="region of interest" description="Disordered" evidence="9">
    <location>
        <begin position="252"/>
        <end position="284"/>
    </location>
</feature>
<dbReference type="Proteomes" id="UP000103899">
    <property type="component" value="Segment"/>
</dbReference>
<keyword evidence="4" id="KW-1043">Host membrane</keyword>
<keyword evidence="3 10" id="KW-0812">Transmembrane</keyword>
<organism evidence="11 12">
    <name type="scientific">miniopterid betaherpesvirus 1</name>
    <dbReference type="NCBI Taxonomy" id="3070189"/>
    <lineage>
        <taxon>Viruses</taxon>
        <taxon>Duplodnaviria</taxon>
        <taxon>Heunggongvirae</taxon>
        <taxon>Peploviricota</taxon>
        <taxon>Herviviricetes</taxon>
        <taxon>Herpesvirales</taxon>
        <taxon>Orthoherpesviridae</taxon>
        <taxon>Betaherpesvirinae</taxon>
        <taxon>Quwivirus</taxon>
        <taxon>Quwivirus miniopteridbeta1</taxon>
    </lineage>
</organism>
<comment type="subcellular location">
    <subcellularLocation>
        <location evidence="8">Host nucleus inner membrane</location>
        <topology evidence="8">Single-pass membrane protein</topology>
    </subcellularLocation>
</comment>
<evidence type="ECO:0000256" key="8">
    <source>
        <dbReference type="ARBA" id="ARBA00043948"/>
    </source>
</evidence>
<dbReference type="HAMAP" id="MF_04024">
    <property type="entry name" value="HSV_NEC2"/>
    <property type="match status" value="1"/>
</dbReference>
<keyword evidence="1" id="KW-0597">Phosphoprotein</keyword>
<evidence type="ECO:0000313" key="11">
    <source>
        <dbReference type="EMBL" id="AFK83882.1"/>
    </source>
</evidence>
<evidence type="ECO:0000256" key="6">
    <source>
        <dbReference type="ARBA" id="ARBA00022989"/>
    </source>
</evidence>
<evidence type="ECO:0000256" key="1">
    <source>
        <dbReference type="ARBA" id="ARBA00022553"/>
    </source>
</evidence>
<keyword evidence="12" id="KW-1185">Reference proteome</keyword>
<accession>I3VQ38</accession>
<dbReference type="GO" id="GO:0044201">
    <property type="term" value="C:host cell nuclear inner membrane"/>
    <property type="evidence" value="ECO:0007669"/>
    <property type="project" value="UniProtKB-SubCell"/>
</dbReference>
<reference evidence="11 12" key="1">
    <citation type="journal article" date="2012" name="J. Virol.">
        <title>A Novel Bat Herpesvirus Encodes Homologues of Major Histocompatibility Complex Classes I and II, C-Type Lectin, and a Unique Family of Immune-Related Genes.</title>
        <authorList>
            <person name="Zhang H."/>
            <person name="Todd S."/>
            <person name="Tachedjian M."/>
            <person name="Barr J.A."/>
            <person name="Luo M."/>
            <person name="Yu M."/>
            <person name="Marsh G.A."/>
            <person name="Crameri G."/>
            <person name="Wang L.F."/>
        </authorList>
    </citation>
    <scope>NUCLEOTIDE SEQUENCE [LARGE SCALE GENOMIC DNA]</scope>
    <source>
        <strain evidence="11">B7D8</strain>
    </source>
</reference>
<evidence type="ECO:0000256" key="4">
    <source>
        <dbReference type="ARBA" id="ARBA00022870"/>
    </source>
</evidence>
<dbReference type="Pfam" id="PF04541">
    <property type="entry name" value="Herpes_U34"/>
    <property type="match status" value="1"/>
</dbReference>
<evidence type="ECO:0000256" key="5">
    <source>
        <dbReference type="ARBA" id="ARBA00022921"/>
    </source>
</evidence>
<evidence type="ECO:0000256" key="7">
    <source>
        <dbReference type="ARBA" id="ARBA00023136"/>
    </source>
</evidence>
<protein>
    <submittedName>
        <fullName evidence="11">B50</fullName>
    </submittedName>
</protein>
<proteinExistence type="inferred from homology"/>
<name>I3VQ38_9BETA</name>
<evidence type="ECO:0000313" key="12">
    <source>
        <dbReference type="Proteomes" id="UP000103899"/>
    </source>
</evidence>
<evidence type="ECO:0000256" key="3">
    <source>
        <dbReference type="ARBA" id="ARBA00022692"/>
    </source>
</evidence>
<feature type="transmembrane region" description="Helical" evidence="10">
    <location>
        <begin position="299"/>
        <end position="323"/>
    </location>
</feature>
<evidence type="ECO:0000256" key="9">
    <source>
        <dbReference type="SAM" id="MobiDB-lite"/>
    </source>
</evidence>
<evidence type="ECO:0000256" key="2">
    <source>
        <dbReference type="ARBA" id="ARBA00022562"/>
    </source>
</evidence>
<sequence>MLLDKALQADLIATTKRILKLGNGDLRVTDNALICKNPNYSLCDAMLKTDTVYSIEYLLSYWGARTDHVPCFVFKNTGCAVSLCCYLRAPARLVECDHVSEFNSLRVNESLIVSPRDIERIKPSTHGVLTNCVVRRSTCGTAYNIELVAFGPENEVEYNNLLRELYNRKRLRSVEGVWDSVEVANARLQKRCHGTLDGYRRVNDDDNVIAGFGVGGSRATHEYPIGAPVPPPPPPPPFGYCDCCSLRREPLERGNRREGRGAPGYKHQRGSSSEDDAENVETRGGGALRRRPFLALNKALLAPATVFVAVGVFLFGVALYVVVRYALAT</sequence>
<dbReference type="InterPro" id="IPR007626">
    <property type="entry name" value="Herpesvirus_viron_egress-type"/>
</dbReference>
<keyword evidence="7 10" id="KW-0472">Membrane</keyword>
<keyword evidence="2" id="KW-1048">Host nucleus</keyword>
<dbReference type="EMBL" id="JQ805139">
    <property type="protein sequence ID" value="AFK83882.1"/>
    <property type="molecule type" value="Genomic_DNA"/>
</dbReference>
<keyword evidence="5" id="KW-0426">Late protein</keyword>
<keyword evidence="6 10" id="KW-1133">Transmembrane helix</keyword>
<evidence type="ECO:0000256" key="10">
    <source>
        <dbReference type="SAM" id="Phobius"/>
    </source>
</evidence>